<dbReference type="Proteomes" id="UP000553963">
    <property type="component" value="Unassembled WGS sequence"/>
</dbReference>
<dbReference type="SUPFAM" id="SSF52833">
    <property type="entry name" value="Thioredoxin-like"/>
    <property type="match status" value="1"/>
</dbReference>
<dbReference type="NCBIfam" id="NF007831">
    <property type="entry name" value="PRK10542.1"/>
    <property type="match status" value="1"/>
</dbReference>
<dbReference type="PANTHER" id="PTHR44051:SF8">
    <property type="entry name" value="GLUTATHIONE S-TRANSFERASE GSTA"/>
    <property type="match status" value="1"/>
</dbReference>
<dbReference type="InterPro" id="IPR004045">
    <property type="entry name" value="Glutathione_S-Trfase_N"/>
</dbReference>
<evidence type="ECO:0000313" key="3">
    <source>
        <dbReference type="EMBL" id="MBB3929600.1"/>
    </source>
</evidence>
<protein>
    <submittedName>
        <fullName evidence="3">Glutathione S-transferase</fullName>
        <ecNumber evidence="3">2.5.1.18</ecNumber>
    </submittedName>
</protein>
<reference evidence="3 4" key="1">
    <citation type="submission" date="2020-08" db="EMBL/GenBank/DDBJ databases">
        <title>Genomic Encyclopedia of Type Strains, Phase IV (KMG-IV): sequencing the most valuable type-strain genomes for metagenomic binning, comparative biology and taxonomic classification.</title>
        <authorList>
            <person name="Goeker M."/>
        </authorList>
    </citation>
    <scope>NUCLEOTIDE SEQUENCE [LARGE SCALE GENOMIC DNA]</scope>
    <source>
        <strain evidence="3 4">DSM 25966</strain>
    </source>
</reference>
<feature type="domain" description="GST N-terminal" evidence="1">
    <location>
        <begin position="1"/>
        <end position="81"/>
    </location>
</feature>
<dbReference type="PROSITE" id="PS50404">
    <property type="entry name" value="GST_NTER"/>
    <property type="match status" value="1"/>
</dbReference>
<dbReference type="SFLD" id="SFLDG01150">
    <property type="entry name" value="Main.1:_Beta-like"/>
    <property type="match status" value="1"/>
</dbReference>
<organism evidence="3 4">
    <name type="scientific">Kaistia hirudinis</name>
    <dbReference type="NCBI Taxonomy" id="1293440"/>
    <lineage>
        <taxon>Bacteria</taxon>
        <taxon>Pseudomonadati</taxon>
        <taxon>Pseudomonadota</taxon>
        <taxon>Alphaproteobacteria</taxon>
        <taxon>Hyphomicrobiales</taxon>
        <taxon>Kaistiaceae</taxon>
        <taxon>Kaistia</taxon>
    </lineage>
</organism>
<keyword evidence="4" id="KW-1185">Reference proteome</keyword>
<evidence type="ECO:0000259" key="2">
    <source>
        <dbReference type="PROSITE" id="PS50405"/>
    </source>
</evidence>
<dbReference type="CDD" id="cd03188">
    <property type="entry name" value="GST_C_Beta"/>
    <property type="match status" value="1"/>
</dbReference>
<name>A0A840AHG9_9HYPH</name>
<comment type="caution">
    <text evidence="3">The sequence shown here is derived from an EMBL/GenBank/DDBJ whole genome shotgun (WGS) entry which is preliminary data.</text>
</comment>
<sequence length="205" mass="22704">MKLYFAPATCSLSPHIVLQELGLPYDLVRVDNRTKRTSEGGDFLTINPKGYVAALVLDAGDVLTEGPAIVQYLADLYPDSGLAPANGTLERVRLQEWLNFTTSEIHAGSSPLFNKDLPEAMQALLKTKLSRRLDLIEIHLTTHSYLIGDRFTVADAYLYTVLGWMKGFGIDLKRWPSVAAYMRRIDVRPSVAAALEREAVVPSVV</sequence>
<dbReference type="PANTHER" id="PTHR44051">
    <property type="entry name" value="GLUTATHIONE S-TRANSFERASE-RELATED"/>
    <property type="match status" value="1"/>
</dbReference>
<dbReference type="CDD" id="cd03057">
    <property type="entry name" value="GST_N_Beta"/>
    <property type="match status" value="1"/>
</dbReference>
<dbReference type="RefSeq" id="WP_183397239.1">
    <property type="nucleotide sequence ID" value="NZ_JACIDS010000001.1"/>
</dbReference>
<dbReference type="Gene3D" id="3.40.30.10">
    <property type="entry name" value="Glutaredoxin"/>
    <property type="match status" value="1"/>
</dbReference>
<dbReference type="Pfam" id="PF00043">
    <property type="entry name" value="GST_C"/>
    <property type="match status" value="1"/>
</dbReference>
<dbReference type="Pfam" id="PF13409">
    <property type="entry name" value="GST_N_2"/>
    <property type="match status" value="1"/>
</dbReference>
<dbReference type="InterPro" id="IPR010987">
    <property type="entry name" value="Glutathione-S-Trfase_C-like"/>
</dbReference>
<dbReference type="InterPro" id="IPR036282">
    <property type="entry name" value="Glutathione-S-Trfase_C_sf"/>
</dbReference>
<dbReference type="PROSITE" id="PS50405">
    <property type="entry name" value="GST_CTER"/>
    <property type="match status" value="1"/>
</dbReference>
<accession>A0A840AHG9</accession>
<dbReference type="InterPro" id="IPR004046">
    <property type="entry name" value="GST_C"/>
</dbReference>
<keyword evidence="3" id="KW-0808">Transferase</keyword>
<gene>
    <name evidence="3" type="ORF">GGR25_000619</name>
</gene>
<dbReference type="SFLD" id="SFLDG00358">
    <property type="entry name" value="Main_(cytGST)"/>
    <property type="match status" value="1"/>
</dbReference>
<dbReference type="EC" id="2.5.1.18" evidence="3"/>
<dbReference type="EMBL" id="JACIDS010000001">
    <property type="protein sequence ID" value="MBB3929600.1"/>
    <property type="molecule type" value="Genomic_DNA"/>
</dbReference>
<dbReference type="SFLD" id="SFLDS00019">
    <property type="entry name" value="Glutathione_Transferase_(cytos"/>
    <property type="match status" value="1"/>
</dbReference>
<dbReference type="InterPro" id="IPR040079">
    <property type="entry name" value="Glutathione_S-Trfase"/>
</dbReference>
<dbReference type="GO" id="GO:0004364">
    <property type="term" value="F:glutathione transferase activity"/>
    <property type="evidence" value="ECO:0007669"/>
    <property type="project" value="UniProtKB-EC"/>
</dbReference>
<dbReference type="AlphaFoldDB" id="A0A840AHG9"/>
<feature type="domain" description="GST C-terminal" evidence="2">
    <location>
        <begin position="87"/>
        <end position="203"/>
    </location>
</feature>
<evidence type="ECO:0000313" key="4">
    <source>
        <dbReference type="Proteomes" id="UP000553963"/>
    </source>
</evidence>
<evidence type="ECO:0000259" key="1">
    <source>
        <dbReference type="PROSITE" id="PS50404"/>
    </source>
</evidence>
<dbReference type="Gene3D" id="1.20.1050.10">
    <property type="match status" value="1"/>
</dbReference>
<dbReference type="SUPFAM" id="SSF47616">
    <property type="entry name" value="GST C-terminal domain-like"/>
    <property type="match status" value="1"/>
</dbReference>
<dbReference type="InterPro" id="IPR036249">
    <property type="entry name" value="Thioredoxin-like_sf"/>
</dbReference>
<proteinExistence type="predicted"/>